<evidence type="ECO:0000313" key="4">
    <source>
        <dbReference type="Proteomes" id="UP000809440"/>
    </source>
</evidence>
<dbReference type="Proteomes" id="UP000809440">
    <property type="component" value="Unassembled WGS sequence"/>
</dbReference>
<dbReference type="AlphaFoldDB" id="A0A9Q2NXD5"/>
<dbReference type="EMBL" id="JAFBXF010000011">
    <property type="protein sequence ID" value="MBM2418573.1"/>
    <property type="molecule type" value="Genomic_DNA"/>
</dbReference>
<sequence>MDADTTRVLTIGCSCINRFQFDFFQDRHPETAPHFVRSLFDWNIVSLVGTESILRHAVDGSLQDMLGDATAFFVEWDVLLFHKLLPGVCFFHEQEIAKTFDDPAQKDNLISKLAHQAAPFLAPDYGGRTHLVWSNIQPNLPDTVNNVTPWDTFQLTAQRHANVTALGRDLFGPETSFSFLTVANDVAPELIGAPDVHVIDLPRSPEYEGPPKLYDSLLTGIVARTHI</sequence>
<evidence type="ECO:0000313" key="3">
    <source>
        <dbReference type="Proteomes" id="UP000755667"/>
    </source>
</evidence>
<dbReference type="RefSeq" id="WP_085630425.1">
    <property type="nucleotide sequence ID" value="NZ_JAFBWU010000011.1"/>
</dbReference>
<gene>
    <name evidence="1" type="ORF">JQX41_16230</name>
    <name evidence="2" type="ORF">JQX48_16430</name>
</gene>
<name>A0A9Q2NXD5_9RHOB</name>
<accession>A0A9Q2NXD5</accession>
<evidence type="ECO:0000313" key="1">
    <source>
        <dbReference type="EMBL" id="MBM2413867.1"/>
    </source>
</evidence>
<organism evidence="1 3">
    <name type="scientific">Marivita cryptomonadis</name>
    <dbReference type="NCBI Taxonomy" id="505252"/>
    <lineage>
        <taxon>Bacteria</taxon>
        <taxon>Pseudomonadati</taxon>
        <taxon>Pseudomonadota</taxon>
        <taxon>Alphaproteobacteria</taxon>
        <taxon>Rhodobacterales</taxon>
        <taxon>Roseobacteraceae</taxon>
        <taxon>Marivita</taxon>
    </lineage>
</organism>
<keyword evidence="4" id="KW-1185">Reference proteome</keyword>
<evidence type="ECO:0000313" key="2">
    <source>
        <dbReference type="EMBL" id="MBM2418573.1"/>
    </source>
</evidence>
<reference evidence="1 4" key="1">
    <citation type="submission" date="2021-01" db="EMBL/GenBank/DDBJ databases">
        <title>Diatom-associated Roseobacters Show Island Model of Population Structure.</title>
        <authorList>
            <person name="Qu L."/>
            <person name="Feng X."/>
            <person name="Chen Y."/>
            <person name="Li L."/>
            <person name="Wang X."/>
            <person name="Hu Z."/>
            <person name="Wang H."/>
            <person name="Luo H."/>
        </authorList>
    </citation>
    <scope>NUCLEOTIDE SEQUENCE</scope>
    <source>
        <strain evidence="2 4">CC28-63</strain>
        <strain evidence="1">CC28-69</strain>
    </source>
</reference>
<dbReference type="OrthoDB" id="7874120at2"/>
<dbReference type="Proteomes" id="UP000755667">
    <property type="component" value="Unassembled WGS sequence"/>
</dbReference>
<dbReference type="EMBL" id="JAFBXE010000011">
    <property type="protein sequence ID" value="MBM2413867.1"/>
    <property type="molecule type" value="Genomic_DNA"/>
</dbReference>
<protein>
    <submittedName>
        <fullName evidence="1">Uncharacterized protein</fullName>
    </submittedName>
</protein>
<proteinExistence type="predicted"/>
<comment type="caution">
    <text evidence="1">The sequence shown here is derived from an EMBL/GenBank/DDBJ whole genome shotgun (WGS) entry which is preliminary data.</text>
</comment>
<dbReference type="GeneID" id="62641633"/>